<comment type="similarity">
    <text evidence="3">Belongs to the WD repeat PROPPIN family.</text>
</comment>
<dbReference type="Proteomes" id="UP000092321">
    <property type="component" value="Unassembled WGS sequence"/>
</dbReference>
<evidence type="ECO:0000313" key="5">
    <source>
        <dbReference type="Proteomes" id="UP000092321"/>
    </source>
</evidence>
<keyword evidence="5" id="KW-1185">Reference proteome</keyword>
<name>A0A1B7TEM1_9ASCO</name>
<evidence type="ECO:0000256" key="3">
    <source>
        <dbReference type="ARBA" id="ARBA00025740"/>
    </source>
</evidence>
<proteinExistence type="inferred from homology"/>
<dbReference type="Pfam" id="PF21032">
    <property type="entry name" value="PROPPIN"/>
    <property type="match status" value="1"/>
</dbReference>
<dbReference type="InterPro" id="IPR015943">
    <property type="entry name" value="WD40/YVTN_repeat-like_dom_sf"/>
</dbReference>
<evidence type="ECO:0000256" key="2">
    <source>
        <dbReference type="ARBA" id="ARBA00022737"/>
    </source>
</evidence>
<comment type="caution">
    <text evidence="4">The sequence shown here is derived from an EMBL/GenBank/DDBJ whole genome shotgun (WGS) entry which is preliminary data.</text>
</comment>
<sequence length="492" mass="56985">MATNMFVPIAINAQCTQIAVYNKIDNDLVILSTENKRLIFKIKLDESNNHESFKKPVLTFLNETSLLPLSTDLISLELYNMLKEKLILKIRMVNNANIKQILSHIDLERLLLVLDNGIIVIYDLLDGLKILDTVDIYKSFDDYQLFSSNKSTSKSIEMNKGGQVIPIEILNKNNTNELSTERLNDSFKNRLINYYKTNSQGNICIAFQNDKLIYSSLVKEEFEVIKDYSNNTDNNKNNNPTNVEDIHTGNVIDTTTFTTSSGRKTLEPIAKPKLVLRNVIIYDTTTLKFEKILKNLHNSGIQTMCLSEDGKILVTCSTKGTIIRCFKIDELEHNTIAKPFAEFRRGSTFTKIEQLVIDSNNEFIAALVSNSEMIHIFNLRDYEQKIKEMKKNYNNRFNKYFKKFTKRDHLRHCCHIKREYNDKNEFKKCVLQFERINKKFDSEEVDDGSTINNNNLDLFILYEDKLSSYSINLDDKECILSKKSPHINSFSN</sequence>
<evidence type="ECO:0000256" key="1">
    <source>
        <dbReference type="ARBA" id="ARBA00022574"/>
    </source>
</evidence>
<dbReference type="PANTHER" id="PTHR11227">
    <property type="entry name" value="WD-REPEAT PROTEIN INTERACTING WITH PHOSPHOINOSIDES WIPI -RELATED"/>
    <property type="match status" value="1"/>
</dbReference>
<dbReference type="Gene3D" id="2.130.10.10">
    <property type="entry name" value="YVTN repeat-like/Quinoprotein amine dehydrogenase"/>
    <property type="match status" value="1"/>
</dbReference>
<dbReference type="EMBL" id="LXPE01000010">
    <property type="protein sequence ID" value="OBA27196.1"/>
    <property type="molecule type" value="Genomic_DNA"/>
</dbReference>
<gene>
    <name evidence="4" type="ORF">HANVADRAFT_52495</name>
</gene>
<dbReference type="OrthoDB" id="1667587at2759"/>
<evidence type="ECO:0000313" key="4">
    <source>
        <dbReference type="EMBL" id="OBA27196.1"/>
    </source>
</evidence>
<keyword evidence="1" id="KW-0853">WD repeat</keyword>
<evidence type="ECO:0008006" key="6">
    <source>
        <dbReference type="Google" id="ProtNLM"/>
    </source>
</evidence>
<accession>A0A1B7TEM1</accession>
<protein>
    <recommendedName>
        <fullName evidence="6">WD40 repeat-like protein</fullName>
    </recommendedName>
</protein>
<reference evidence="5" key="1">
    <citation type="journal article" date="2016" name="Proc. Natl. Acad. Sci. U.S.A.">
        <title>Comparative genomics of biotechnologically important yeasts.</title>
        <authorList>
            <person name="Riley R."/>
            <person name="Haridas S."/>
            <person name="Wolfe K.H."/>
            <person name="Lopes M.R."/>
            <person name="Hittinger C.T."/>
            <person name="Goeker M."/>
            <person name="Salamov A.A."/>
            <person name="Wisecaver J.H."/>
            <person name="Long T.M."/>
            <person name="Calvey C.H."/>
            <person name="Aerts A.L."/>
            <person name="Barry K.W."/>
            <person name="Choi C."/>
            <person name="Clum A."/>
            <person name="Coughlan A.Y."/>
            <person name="Deshpande S."/>
            <person name="Douglass A.P."/>
            <person name="Hanson S.J."/>
            <person name="Klenk H.-P."/>
            <person name="LaButti K.M."/>
            <person name="Lapidus A."/>
            <person name="Lindquist E.A."/>
            <person name="Lipzen A.M."/>
            <person name="Meier-Kolthoff J.P."/>
            <person name="Ohm R.A."/>
            <person name="Otillar R.P."/>
            <person name="Pangilinan J.L."/>
            <person name="Peng Y."/>
            <person name="Rokas A."/>
            <person name="Rosa C.A."/>
            <person name="Scheuner C."/>
            <person name="Sibirny A.A."/>
            <person name="Slot J.C."/>
            <person name="Stielow J.B."/>
            <person name="Sun H."/>
            <person name="Kurtzman C.P."/>
            <person name="Blackwell M."/>
            <person name="Grigoriev I.V."/>
            <person name="Jeffries T.W."/>
        </authorList>
    </citation>
    <scope>NUCLEOTIDE SEQUENCE [LARGE SCALE GENOMIC DNA]</scope>
    <source>
        <strain evidence="5">NRRL Y-1626</strain>
    </source>
</reference>
<dbReference type="InterPro" id="IPR048720">
    <property type="entry name" value="PROPPIN"/>
</dbReference>
<dbReference type="AlphaFoldDB" id="A0A1B7TEM1"/>
<dbReference type="SUPFAM" id="SSF50978">
    <property type="entry name" value="WD40 repeat-like"/>
    <property type="match status" value="1"/>
</dbReference>
<keyword evidence="2" id="KW-0677">Repeat</keyword>
<organism evidence="4 5">
    <name type="scientific">Hanseniaspora valbyensis NRRL Y-1626</name>
    <dbReference type="NCBI Taxonomy" id="766949"/>
    <lineage>
        <taxon>Eukaryota</taxon>
        <taxon>Fungi</taxon>
        <taxon>Dikarya</taxon>
        <taxon>Ascomycota</taxon>
        <taxon>Saccharomycotina</taxon>
        <taxon>Saccharomycetes</taxon>
        <taxon>Saccharomycodales</taxon>
        <taxon>Saccharomycodaceae</taxon>
        <taxon>Hanseniaspora</taxon>
    </lineage>
</organism>
<dbReference type="InterPro" id="IPR036322">
    <property type="entry name" value="WD40_repeat_dom_sf"/>
</dbReference>